<feature type="transmembrane region" description="Helical" evidence="2">
    <location>
        <begin position="16"/>
        <end position="40"/>
    </location>
</feature>
<evidence type="ECO:0000313" key="3">
    <source>
        <dbReference type="EMBL" id="KAF0035397.1"/>
    </source>
</evidence>
<feature type="compositionally biased region" description="Basic and acidic residues" evidence="1">
    <location>
        <begin position="187"/>
        <end position="197"/>
    </location>
</feature>
<keyword evidence="2" id="KW-0472">Membrane</keyword>
<keyword evidence="2" id="KW-0812">Transmembrane</keyword>
<reference evidence="3 4" key="1">
    <citation type="submission" date="2019-06" db="EMBL/GenBank/DDBJ databases">
        <title>Draft genomes of female and male turbot (Scophthalmus maximus).</title>
        <authorList>
            <person name="Xu H."/>
            <person name="Xu X.-W."/>
            <person name="Shao C."/>
            <person name="Chen S."/>
        </authorList>
    </citation>
    <scope>NUCLEOTIDE SEQUENCE [LARGE SCALE GENOMIC DNA]</scope>
    <source>
        <strain evidence="3">Ysfricsl-2016a</strain>
        <tissue evidence="3">Blood</tissue>
    </source>
</reference>
<accession>A0A6A4SQ15</accession>
<dbReference type="AlphaFoldDB" id="A0A6A4SQ15"/>
<evidence type="ECO:0000313" key="4">
    <source>
        <dbReference type="Proteomes" id="UP000438429"/>
    </source>
</evidence>
<evidence type="ECO:0000256" key="2">
    <source>
        <dbReference type="SAM" id="Phobius"/>
    </source>
</evidence>
<evidence type="ECO:0000256" key="1">
    <source>
        <dbReference type="SAM" id="MobiDB-lite"/>
    </source>
</evidence>
<dbReference type="Proteomes" id="UP000438429">
    <property type="component" value="Unassembled WGS sequence"/>
</dbReference>
<feature type="region of interest" description="Disordered" evidence="1">
    <location>
        <begin position="160"/>
        <end position="216"/>
    </location>
</feature>
<keyword evidence="2" id="KW-1133">Transmembrane helix</keyword>
<gene>
    <name evidence="3" type="ORF">F2P81_013155</name>
</gene>
<protein>
    <submittedName>
        <fullName evidence="3">Uncharacterized protein</fullName>
    </submittedName>
</protein>
<proteinExistence type="predicted"/>
<comment type="caution">
    <text evidence="3">The sequence shown here is derived from an EMBL/GenBank/DDBJ whole genome shotgun (WGS) entry which is preliminary data.</text>
</comment>
<dbReference type="EMBL" id="VEVO01000011">
    <property type="protein sequence ID" value="KAF0035397.1"/>
    <property type="molecule type" value="Genomic_DNA"/>
</dbReference>
<name>A0A6A4SQ15_SCOMX</name>
<sequence length="252" mass="28760">MMLQLLVGSVIHSQGSYAFMLCGTIASFIGLCLFLLLIYVQRVHRSRYADVENNATTRVIFIKKKHNDKNKKSRRRFGGPTLLEGNNIKEHVHREKHQIGEKPKWQTLNYLALTKIEINLKILSVLQGNKRLHKKDKNRKVGPTTRVRVSDLWLPSRVQNGCKPTAADQVEERGSGGKEGALSSTRVSDRRRIEGPRVSDLPRSSPRVSDRTDESPFIYLDNEDDFEVCSDVTSQGKKSDSIWFQFPKRASR</sequence>
<organism evidence="3 4">
    <name type="scientific">Scophthalmus maximus</name>
    <name type="common">Turbot</name>
    <name type="synonym">Psetta maxima</name>
    <dbReference type="NCBI Taxonomy" id="52904"/>
    <lineage>
        <taxon>Eukaryota</taxon>
        <taxon>Metazoa</taxon>
        <taxon>Chordata</taxon>
        <taxon>Craniata</taxon>
        <taxon>Vertebrata</taxon>
        <taxon>Euteleostomi</taxon>
        <taxon>Actinopterygii</taxon>
        <taxon>Neopterygii</taxon>
        <taxon>Teleostei</taxon>
        <taxon>Neoteleostei</taxon>
        <taxon>Acanthomorphata</taxon>
        <taxon>Carangaria</taxon>
        <taxon>Pleuronectiformes</taxon>
        <taxon>Pleuronectoidei</taxon>
        <taxon>Scophthalmidae</taxon>
        <taxon>Scophthalmus</taxon>
    </lineage>
</organism>